<proteinExistence type="predicted"/>
<dbReference type="EMBL" id="CM015718">
    <property type="protein sequence ID" value="KAF3691426.1"/>
    <property type="molecule type" value="Genomic_DNA"/>
</dbReference>
<evidence type="ECO:0000256" key="1">
    <source>
        <dbReference type="SAM" id="MobiDB-lite"/>
    </source>
</evidence>
<protein>
    <submittedName>
        <fullName evidence="3">Uncharacterized protein</fullName>
    </submittedName>
</protein>
<reference evidence="3 4" key="1">
    <citation type="submission" date="2019-02" db="EMBL/GenBank/DDBJ databases">
        <title>Opniocepnalus argus genome.</title>
        <authorList>
            <person name="Zhou C."/>
            <person name="Xiao S."/>
        </authorList>
    </citation>
    <scope>NUCLEOTIDE SEQUENCE [LARGE SCALE GENOMIC DNA]</scope>
    <source>
        <strain evidence="3">OARG1902GOOAL</strain>
        <tissue evidence="3">Muscle</tissue>
    </source>
</reference>
<sequence length="252" mass="27151">MSLLSHLIETSEQSTDPDTRRDKIIRMEQIVCSRPFLSSLPGNGGKPGHPSPRSTAARPVPASIPGSTDALPVSASVPGWTDIPPVPATTSAPVPERVDTACSPKGPRPGQHHHLQPCTDHPYLPLVKLSLSLLYCSECGTGGRVVIHQSPSCWLDLRHLQTYVEVSLSMSLNSNLVVPGECCSSSSCSSSSCFGAEVGRSSTHFPSLFLLPVQSPTRQTSLLFLVPVLFLAWLMSVLFLGWTTPCLFLHQF</sequence>
<feature type="region of interest" description="Disordered" evidence="1">
    <location>
        <begin position="1"/>
        <end position="22"/>
    </location>
</feature>
<reference evidence="4" key="2">
    <citation type="submission" date="2019-02" db="EMBL/GenBank/DDBJ databases">
        <title>Opniocepnalus argus Var Kimnra genome.</title>
        <authorList>
            <person name="Zhou C."/>
            <person name="Xiao S."/>
        </authorList>
    </citation>
    <scope>NUCLEOTIDE SEQUENCE [LARGE SCALE GENOMIC DNA]</scope>
</reference>
<feature type="region of interest" description="Disordered" evidence="1">
    <location>
        <begin position="36"/>
        <end position="71"/>
    </location>
</feature>
<accession>A0A6G1PN50</accession>
<dbReference type="AlphaFoldDB" id="A0A6G1PN50"/>
<evidence type="ECO:0000256" key="2">
    <source>
        <dbReference type="SAM" id="Phobius"/>
    </source>
</evidence>
<feature type="transmembrane region" description="Helical" evidence="2">
    <location>
        <begin position="222"/>
        <end position="242"/>
    </location>
</feature>
<feature type="region of interest" description="Disordered" evidence="1">
    <location>
        <begin position="76"/>
        <end position="95"/>
    </location>
</feature>
<organism evidence="3 4">
    <name type="scientific">Channa argus</name>
    <name type="common">Northern snakehead</name>
    <name type="synonym">Ophicephalus argus</name>
    <dbReference type="NCBI Taxonomy" id="215402"/>
    <lineage>
        <taxon>Eukaryota</taxon>
        <taxon>Metazoa</taxon>
        <taxon>Chordata</taxon>
        <taxon>Craniata</taxon>
        <taxon>Vertebrata</taxon>
        <taxon>Euteleostomi</taxon>
        <taxon>Actinopterygii</taxon>
        <taxon>Neopterygii</taxon>
        <taxon>Teleostei</taxon>
        <taxon>Neoteleostei</taxon>
        <taxon>Acanthomorphata</taxon>
        <taxon>Anabantaria</taxon>
        <taxon>Anabantiformes</taxon>
        <taxon>Channoidei</taxon>
        <taxon>Channidae</taxon>
        <taxon>Channa</taxon>
    </lineage>
</organism>
<keyword evidence="2" id="KW-1133">Transmembrane helix</keyword>
<evidence type="ECO:0000313" key="4">
    <source>
        <dbReference type="Proteomes" id="UP000503349"/>
    </source>
</evidence>
<keyword evidence="2" id="KW-0472">Membrane</keyword>
<name>A0A6G1PN50_CHAAH</name>
<gene>
    <name evidence="3" type="ORF">EXN66_Car007101</name>
</gene>
<keyword evidence="2" id="KW-0812">Transmembrane</keyword>
<dbReference type="Proteomes" id="UP000503349">
    <property type="component" value="Chromosome 7"/>
</dbReference>
<evidence type="ECO:0000313" key="3">
    <source>
        <dbReference type="EMBL" id="KAF3691426.1"/>
    </source>
</evidence>
<keyword evidence="4" id="KW-1185">Reference proteome</keyword>